<dbReference type="InterPro" id="IPR015943">
    <property type="entry name" value="WD40/YVTN_repeat-like_dom_sf"/>
</dbReference>
<keyword evidence="1" id="KW-0853">WD repeat</keyword>
<dbReference type="PANTHER" id="PTHR11227">
    <property type="entry name" value="WD-REPEAT PROTEIN INTERACTING WITH PHOSPHOINOSIDES WIPI -RELATED"/>
    <property type="match status" value="1"/>
</dbReference>
<reference evidence="5" key="1">
    <citation type="submission" date="2022-08" db="EMBL/GenBank/DDBJ databases">
        <title>Novel sulphate-reducing endosymbionts in the free-living metamonad Anaeramoeba.</title>
        <authorList>
            <person name="Jerlstrom-Hultqvist J."/>
            <person name="Cepicka I."/>
            <person name="Gallot-Lavallee L."/>
            <person name="Salas-Leiva D."/>
            <person name="Curtis B.A."/>
            <person name="Zahonova K."/>
            <person name="Pipaliya S."/>
            <person name="Dacks J."/>
            <person name="Roger A.J."/>
        </authorList>
    </citation>
    <scope>NUCLEOTIDE SEQUENCE</scope>
    <source>
        <strain evidence="5">Busselton2</strain>
    </source>
</reference>
<evidence type="ECO:0000256" key="1">
    <source>
        <dbReference type="ARBA" id="ARBA00022574"/>
    </source>
</evidence>
<dbReference type="InterPro" id="IPR001680">
    <property type="entry name" value="WD40_rpt"/>
</dbReference>
<sequence>MNERNCTRFFELNQQITYFTVLTDRTWYVYSVTPFQQKLKRISKGQLSVVSMLSSSNIYLFVGNDESGEYSQNNLYVWDDLQKGYVLVLKFKNRIQKASISHQKIFVIFEKKLEIYSITTLELVSEFLTFSNPLSVFCYCDDPKDHHLRTIVTLGPKKGTIGIKVEPFSVYTGRNSNNPQPSIEGGSSNGSSDQIKSRGTLKNRNNNSNTQGNERKHISLTGQKKLNKRFGKRSNTNTLIQNVKVCLTGNPFDTVINVDDAEIRTAVLSNCGRFVAVCSVKGTTIKVFSTLTGQLISEKKRGAKRGNICSLAFNRDCNFLVASSLRGTIHVFTLPDVQKAILKDSLVSLNLEKPLFASKSKRADCKGSVSKDHYSKVGFNYLNQIIVILDNGQFYKFQIDLNSSGLILLAKHHFLKLRGLNPQNLKENNNQQIKN</sequence>
<comment type="similarity">
    <text evidence="3">Belongs to the WD repeat PROPPIN family.</text>
</comment>
<evidence type="ECO:0000313" key="5">
    <source>
        <dbReference type="EMBL" id="KAJ3428718.1"/>
    </source>
</evidence>
<comment type="caution">
    <text evidence="5">The sequence shown here is derived from an EMBL/GenBank/DDBJ whole genome shotgun (WGS) entry which is preliminary data.</text>
</comment>
<evidence type="ECO:0000256" key="3">
    <source>
        <dbReference type="ARBA" id="ARBA00025740"/>
    </source>
</evidence>
<dbReference type="Proteomes" id="UP001146793">
    <property type="component" value="Unassembled WGS sequence"/>
</dbReference>
<dbReference type="InterPro" id="IPR048720">
    <property type="entry name" value="PROPPIN"/>
</dbReference>
<evidence type="ECO:0000256" key="2">
    <source>
        <dbReference type="ARBA" id="ARBA00022737"/>
    </source>
</evidence>
<proteinExistence type="inferred from homology"/>
<dbReference type="Pfam" id="PF21032">
    <property type="entry name" value="PROPPIN"/>
    <property type="match status" value="1"/>
</dbReference>
<keyword evidence="2" id="KW-0677">Repeat</keyword>
<name>A0AAV7YM59_9EUKA</name>
<feature type="compositionally biased region" description="Polar residues" evidence="4">
    <location>
        <begin position="200"/>
        <end position="212"/>
    </location>
</feature>
<gene>
    <name evidence="5" type="ORF">M0812_24049</name>
</gene>
<organism evidence="5 6">
    <name type="scientific">Anaeramoeba flamelloides</name>
    <dbReference type="NCBI Taxonomy" id="1746091"/>
    <lineage>
        <taxon>Eukaryota</taxon>
        <taxon>Metamonada</taxon>
        <taxon>Anaeramoebidae</taxon>
        <taxon>Anaeramoeba</taxon>
    </lineage>
</organism>
<accession>A0AAV7YM59</accession>
<dbReference type="EMBL" id="JANTQA010000057">
    <property type="protein sequence ID" value="KAJ3428718.1"/>
    <property type="molecule type" value="Genomic_DNA"/>
</dbReference>
<dbReference type="SUPFAM" id="SSF50978">
    <property type="entry name" value="WD40 repeat-like"/>
    <property type="match status" value="1"/>
</dbReference>
<evidence type="ECO:0000313" key="6">
    <source>
        <dbReference type="Proteomes" id="UP001146793"/>
    </source>
</evidence>
<protein>
    <submittedName>
        <fullName evidence="5">Wd-repeat protein interacting with phosphoinosides wipi -related</fullName>
    </submittedName>
</protein>
<feature type="region of interest" description="Disordered" evidence="4">
    <location>
        <begin position="172"/>
        <end position="222"/>
    </location>
</feature>
<evidence type="ECO:0000256" key="4">
    <source>
        <dbReference type="SAM" id="MobiDB-lite"/>
    </source>
</evidence>
<dbReference type="Gene3D" id="2.130.10.10">
    <property type="entry name" value="YVTN repeat-like/Quinoprotein amine dehydrogenase"/>
    <property type="match status" value="1"/>
</dbReference>
<dbReference type="SMART" id="SM00320">
    <property type="entry name" value="WD40"/>
    <property type="match status" value="2"/>
</dbReference>
<dbReference type="GO" id="GO:0005737">
    <property type="term" value="C:cytoplasm"/>
    <property type="evidence" value="ECO:0007669"/>
    <property type="project" value="UniProtKB-ARBA"/>
</dbReference>
<dbReference type="AlphaFoldDB" id="A0AAV7YM59"/>
<feature type="compositionally biased region" description="Polar residues" evidence="4">
    <location>
        <begin position="172"/>
        <end position="194"/>
    </location>
</feature>
<dbReference type="InterPro" id="IPR036322">
    <property type="entry name" value="WD40_repeat_dom_sf"/>
</dbReference>